<feature type="transmembrane region" description="Helical" evidence="15">
    <location>
        <begin position="349"/>
        <end position="368"/>
    </location>
</feature>
<evidence type="ECO:0000256" key="15">
    <source>
        <dbReference type="SAM" id="Phobius"/>
    </source>
</evidence>
<feature type="transmembrane region" description="Helical" evidence="15">
    <location>
        <begin position="310"/>
        <end position="329"/>
    </location>
</feature>
<keyword evidence="13 15" id="KW-0472">Membrane</keyword>
<evidence type="ECO:0000256" key="4">
    <source>
        <dbReference type="ARBA" id="ARBA00005420"/>
    </source>
</evidence>
<dbReference type="PANTHER" id="PTHR12317">
    <property type="entry name" value="DIACYLGLYCEROL O-ACYLTRANSFERASE"/>
    <property type="match status" value="1"/>
</dbReference>
<evidence type="ECO:0000256" key="13">
    <source>
        <dbReference type="ARBA" id="ARBA00023136"/>
    </source>
</evidence>
<comment type="subcellular location">
    <subcellularLocation>
        <location evidence="1">Endoplasmic reticulum membrane</location>
        <topology evidence="1">Multi-pass membrane protein</topology>
    </subcellularLocation>
</comment>
<comment type="caution">
    <text evidence="16">The sequence shown here is derived from an EMBL/GenBank/DDBJ whole genome shotgun (WGS) entry which is preliminary data.</text>
</comment>
<name>A0ABR3L034_TRISP</name>
<evidence type="ECO:0000313" key="17">
    <source>
        <dbReference type="Proteomes" id="UP001558632"/>
    </source>
</evidence>
<evidence type="ECO:0000256" key="2">
    <source>
        <dbReference type="ARBA" id="ARBA00004771"/>
    </source>
</evidence>
<keyword evidence="11 15" id="KW-1133">Transmembrane helix</keyword>
<keyword evidence="9" id="KW-0319">Glycerol metabolism</keyword>
<evidence type="ECO:0000256" key="12">
    <source>
        <dbReference type="ARBA" id="ARBA00023098"/>
    </source>
</evidence>
<reference evidence="16 17" key="1">
    <citation type="submission" date="2024-07" db="EMBL/GenBank/DDBJ databases">
        <title>Enhanced genomic and transcriptomic resources for Trichinella pseudospiralis and T. spiralis underpin the discovery of pronounced molecular differences between stages and species.</title>
        <authorList>
            <person name="Pasi K.K."/>
            <person name="La Rosa G."/>
            <person name="Gomez-Morales M.A."/>
            <person name="Tosini F."/>
            <person name="Sumanam S."/>
            <person name="Young N.D."/>
            <person name="Chang B.C."/>
            <person name="Robin G.B."/>
        </authorList>
    </citation>
    <scope>NUCLEOTIDE SEQUENCE [LARGE SCALE GENOMIC DNA]</scope>
    <source>
        <strain evidence="16">ISS534</strain>
    </source>
</reference>
<keyword evidence="17" id="KW-1185">Reference proteome</keyword>
<dbReference type="Proteomes" id="UP001558632">
    <property type="component" value="Unassembled WGS sequence"/>
</dbReference>
<proteinExistence type="inferred from homology"/>
<keyword evidence="10" id="KW-0256">Endoplasmic reticulum</keyword>
<keyword evidence="14" id="KW-0012">Acyltransferase</keyword>
<comment type="pathway">
    <text evidence="2">Glycerolipid metabolism; triacylglycerol biosynthesis.</text>
</comment>
<protein>
    <recommendedName>
        <fullName evidence="5">diacylglycerol O-acyltransferase</fullName>
        <ecNumber evidence="5">2.3.1.20</ecNumber>
    </recommendedName>
</protein>
<organism evidence="16 17">
    <name type="scientific">Trichinella spiralis</name>
    <name type="common">Trichina worm</name>
    <dbReference type="NCBI Taxonomy" id="6334"/>
    <lineage>
        <taxon>Eukaryota</taxon>
        <taxon>Metazoa</taxon>
        <taxon>Ecdysozoa</taxon>
        <taxon>Nematoda</taxon>
        <taxon>Enoplea</taxon>
        <taxon>Dorylaimia</taxon>
        <taxon>Trichinellida</taxon>
        <taxon>Trichinellidae</taxon>
        <taxon>Trichinella</taxon>
    </lineage>
</organism>
<keyword evidence="6" id="KW-0444">Lipid biosynthesis</keyword>
<dbReference type="EMBL" id="JBEUSY010000111">
    <property type="protein sequence ID" value="KAL1245154.1"/>
    <property type="molecule type" value="Genomic_DNA"/>
</dbReference>
<keyword evidence="12" id="KW-0443">Lipid metabolism</keyword>
<evidence type="ECO:0000256" key="11">
    <source>
        <dbReference type="ARBA" id="ARBA00022989"/>
    </source>
</evidence>
<evidence type="ECO:0000313" key="16">
    <source>
        <dbReference type="EMBL" id="KAL1245154.1"/>
    </source>
</evidence>
<evidence type="ECO:0000256" key="1">
    <source>
        <dbReference type="ARBA" id="ARBA00004477"/>
    </source>
</evidence>
<evidence type="ECO:0000256" key="10">
    <source>
        <dbReference type="ARBA" id="ARBA00022824"/>
    </source>
</evidence>
<dbReference type="Pfam" id="PF00400">
    <property type="entry name" value="WD40"/>
    <property type="match status" value="4"/>
</dbReference>
<evidence type="ECO:0000256" key="5">
    <source>
        <dbReference type="ARBA" id="ARBA00013244"/>
    </source>
</evidence>
<dbReference type="PANTHER" id="PTHR12317:SF0">
    <property type="entry name" value="ACYLTRANSFERASE"/>
    <property type="match status" value="1"/>
</dbReference>
<evidence type="ECO:0000256" key="14">
    <source>
        <dbReference type="ARBA" id="ARBA00023315"/>
    </source>
</evidence>
<dbReference type="EC" id="2.3.1.20" evidence="5"/>
<sequence length="637" mass="73431">MDSLLSRIETGHRSLINDCQVDFYGTKLATCSSDRLVKIYDIKSDGQFMVEAELNDHQGPVWQCSWAHPMFGNMLATCSYDKKVIIWKCKERKWSKFTEFACHDASVNSVCWAPHEYGMILAFCSADGTATVMSNIDQSWKQSKILNAHKRGCNAISWCPIAFSFSLFEQKASHASMRVVTGGCDNLVKIWNLNNDNQWELEISLEGHEDWVRGVAWSPIVNSNVHKIASCSQDFTFIIWECNDLDKKMWIKKFQWRFDNVAWHVSWSPCGTKLAVSVSNQEVSIWKENLEKRWICVYDSKKKSGASDRFFLTIFCILLTRVFVEFVFYRFNFYRWMIVTKEKKSPTTLWWTVILYAIWYCKDFYAPCTGSHLFIPLRCSSLYKYLADYFPVSLKKTVSLDPTKNYIIPNHPHGIMTVGVFTNFITEATGFSKLFPGITCYTCTLVGNFYVPLRREYLLLLGIVDCSKESISFLMNKPEGGNAVVIVVGGAEEALEAHPRKHTLVLKSRKGFVKLALLSGASLVPSYSFGENDIFRQINNPHGSYLRKFQNKFRKFIRFSTPVFYGRGFLNLPFGILPFRQPICTVVGRPIEVTKCPNPTQQQIDQLHQRYMDELRLLFEEQKGFFNIAEDVKLEII</sequence>
<dbReference type="InterPro" id="IPR001680">
    <property type="entry name" value="WD40_rpt"/>
</dbReference>
<keyword evidence="8 15" id="KW-0812">Transmembrane</keyword>
<evidence type="ECO:0000256" key="3">
    <source>
        <dbReference type="ARBA" id="ARBA00005189"/>
    </source>
</evidence>
<evidence type="ECO:0000256" key="9">
    <source>
        <dbReference type="ARBA" id="ARBA00022798"/>
    </source>
</evidence>
<comment type="pathway">
    <text evidence="3">Lipid metabolism.</text>
</comment>
<evidence type="ECO:0000256" key="8">
    <source>
        <dbReference type="ARBA" id="ARBA00022692"/>
    </source>
</evidence>
<dbReference type="InterPro" id="IPR036322">
    <property type="entry name" value="WD40_repeat_dom_sf"/>
</dbReference>
<dbReference type="InterPro" id="IPR015943">
    <property type="entry name" value="WD40/YVTN_repeat-like_dom_sf"/>
</dbReference>
<dbReference type="InterPro" id="IPR007130">
    <property type="entry name" value="DAGAT"/>
</dbReference>
<comment type="similarity">
    <text evidence="4">Belongs to the diacylglycerol acyltransferase family.</text>
</comment>
<gene>
    <name evidence="16" type="ORF">TSPI_01555</name>
</gene>
<dbReference type="Pfam" id="PF03982">
    <property type="entry name" value="DAGAT"/>
    <property type="match status" value="1"/>
</dbReference>
<dbReference type="SUPFAM" id="SSF50978">
    <property type="entry name" value="WD40 repeat-like"/>
    <property type="match status" value="1"/>
</dbReference>
<accession>A0ABR3L034</accession>
<dbReference type="Gene3D" id="2.130.10.10">
    <property type="entry name" value="YVTN repeat-like/Quinoprotein amine dehydrogenase"/>
    <property type="match status" value="1"/>
</dbReference>
<keyword evidence="7" id="KW-0808">Transferase</keyword>
<dbReference type="SMART" id="SM00320">
    <property type="entry name" value="WD40"/>
    <property type="match status" value="6"/>
</dbReference>
<evidence type="ECO:0000256" key="7">
    <source>
        <dbReference type="ARBA" id="ARBA00022679"/>
    </source>
</evidence>
<dbReference type="CDD" id="cd07987">
    <property type="entry name" value="LPLAT_MGAT-like"/>
    <property type="match status" value="1"/>
</dbReference>
<evidence type="ECO:0000256" key="6">
    <source>
        <dbReference type="ARBA" id="ARBA00022516"/>
    </source>
</evidence>